<dbReference type="AlphaFoldDB" id="A0A834LLK8"/>
<evidence type="ECO:0000313" key="8">
    <source>
        <dbReference type="EMBL" id="KAF7139309.1"/>
    </source>
</evidence>
<evidence type="ECO:0000256" key="2">
    <source>
        <dbReference type="ARBA" id="ARBA00009324"/>
    </source>
</evidence>
<dbReference type="GO" id="GO:0008610">
    <property type="term" value="P:lipid biosynthetic process"/>
    <property type="evidence" value="ECO:0007669"/>
    <property type="project" value="InterPro"/>
</dbReference>
<keyword evidence="3 6" id="KW-0812">Transmembrane</keyword>
<reference evidence="8" key="1">
    <citation type="submission" date="2019-11" db="EMBL/GenBank/DDBJ databases">
        <authorList>
            <person name="Liu Y."/>
            <person name="Hou J."/>
            <person name="Li T.-Q."/>
            <person name="Guan C.-H."/>
            <person name="Wu X."/>
            <person name="Wu H.-Z."/>
            <person name="Ling F."/>
            <person name="Zhang R."/>
            <person name="Shi X.-G."/>
            <person name="Ren J.-P."/>
            <person name="Chen E.-F."/>
            <person name="Sun J.-M."/>
        </authorList>
    </citation>
    <scope>NUCLEOTIDE SEQUENCE</scope>
    <source>
        <strain evidence="8">Adult_tree_wgs_1</strain>
        <tissue evidence="8">Leaves</tissue>
    </source>
</reference>
<comment type="similarity">
    <text evidence="2">Belongs to the sterol desaturase family.</text>
</comment>
<dbReference type="PANTHER" id="PTHR11863">
    <property type="entry name" value="STEROL DESATURASE"/>
    <property type="match status" value="1"/>
</dbReference>
<evidence type="ECO:0000256" key="6">
    <source>
        <dbReference type="SAM" id="Phobius"/>
    </source>
</evidence>
<dbReference type="EMBL" id="WJXA01000007">
    <property type="protein sequence ID" value="KAF7139309.1"/>
    <property type="molecule type" value="Genomic_DNA"/>
</dbReference>
<dbReference type="GO" id="GO:0005506">
    <property type="term" value="F:iron ion binding"/>
    <property type="evidence" value="ECO:0007669"/>
    <property type="project" value="InterPro"/>
</dbReference>
<keyword evidence="9" id="KW-1185">Reference proteome</keyword>
<evidence type="ECO:0000313" key="9">
    <source>
        <dbReference type="Proteomes" id="UP000626092"/>
    </source>
</evidence>
<organism evidence="8 9">
    <name type="scientific">Rhododendron simsii</name>
    <name type="common">Sims's rhododendron</name>
    <dbReference type="NCBI Taxonomy" id="118357"/>
    <lineage>
        <taxon>Eukaryota</taxon>
        <taxon>Viridiplantae</taxon>
        <taxon>Streptophyta</taxon>
        <taxon>Embryophyta</taxon>
        <taxon>Tracheophyta</taxon>
        <taxon>Spermatophyta</taxon>
        <taxon>Magnoliopsida</taxon>
        <taxon>eudicotyledons</taxon>
        <taxon>Gunneridae</taxon>
        <taxon>Pentapetalae</taxon>
        <taxon>asterids</taxon>
        <taxon>Ericales</taxon>
        <taxon>Ericaceae</taxon>
        <taxon>Ericoideae</taxon>
        <taxon>Rhodoreae</taxon>
        <taxon>Rhododendron</taxon>
    </lineage>
</organism>
<feature type="transmembrane region" description="Helical" evidence="6">
    <location>
        <begin position="188"/>
        <end position="207"/>
    </location>
</feature>
<keyword evidence="5 6" id="KW-0472">Membrane</keyword>
<dbReference type="Proteomes" id="UP000626092">
    <property type="component" value="Unassembled WGS sequence"/>
</dbReference>
<dbReference type="InterPro" id="IPR006694">
    <property type="entry name" value="Fatty_acid_hydroxylase"/>
</dbReference>
<evidence type="ECO:0000259" key="7">
    <source>
        <dbReference type="Pfam" id="PF04116"/>
    </source>
</evidence>
<keyword evidence="4 6" id="KW-1133">Transmembrane helix</keyword>
<evidence type="ECO:0000256" key="3">
    <source>
        <dbReference type="ARBA" id="ARBA00022692"/>
    </source>
</evidence>
<evidence type="ECO:0000256" key="4">
    <source>
        <dbReference type="ARBA" id="ARBA00022989"/>
    </source>
</evidence>
<sequence>MLPFQTMGEAEASLGRNLTFSETLWFKYSADKSDYFLYCHNTIFLFVFYTLLPLPCAAAELLRSYKIDRFKIQPKVRNNLCRMFKCYKDVMTVFVCAVGPLQLFSFPVVQVIGIRTGLALPSVSEMFWQILVYVLVEDYTNYWLHRMLHCKWGYDKIHRVHHEYTAPIGFAASYAHWAEVLILGFASFLGPLIVPGHMITLWLWMILRQLEAIETHSGYDFPWSPSKYIPFYGGAEFHDYHHFVGGKSQSNFASVFTYCDSLYGTDKGYRYHKEVFGKLREKSGGKYDISMEDLKAE</sequence>
<protein>
    <recommendedName>
        <fullName evidence="7">Fatty acid hydroxylase domain-containing protein</fullName>
    </recommendedName>
</protein>
<dbReference type="Pfam" id="PF04116">
    <property type="entry name" value="FA_hydroxylase"/>
    <property type="match status" value="1"/>
</dbReference>
<evidence type="ECO:0000256" key="5">
    <source>
        <dbReference type="ARBA" id="ARBA00023136"/>
    </source>
</evidence>
<proteinExistence type="inferred from homology"/>
<accession>A0A834LLK8</accession>
<gene>
    <name evidence="8" type="ORF">RHSIM_Rhsim07G0027600</name>
</gene>
<dbReference type="OrthoDB" id="1658724at2759"/>
<evidence type="ECO:0000256" key="1">
    <source>
        <dbReference type="ARBA" id="ARBA00004370"/>
    </source>
</evidence>
<feature type="domain" description="Fatty acid hydroxylase" evidence="7">
    <location>
        <begin position="131"/>
        <end position="265"/>
    </location>
</feature>
<dbReference type="GO" id="GO:0016020">
    <property type="term" value="C:membrane"/>
    <property type="evidence" value="ECO:0007669"/>
    <property type="project" value="UniProtKB-SubCell"/>
</dbReference>
<dbReference type="InterPro" id="IPR050307">
    <property type="entry name" value="Sterol_Desaturase_Related"/>
</dbReference>
<dbReference type="GO" id="GO:0016491">
    <property type="term" value="F:oxidoreductase activity"/>
    <property type="evidence" value="ECO:0007669"/>
    <property type="project" value="InterPro"/>
</dbReference>
<comment type="subcellular location">
    <subcellularLocation>
        <location evidence="1">Membrane</location>
    </subcellularLocation>
</comment>
<comment type="caution">
    <text evidence="8">The sequence shown here is derived from an EMBL/GenBank/DDBJ whole genome shotgun (WGS) entry which is preliminary data.</text>
</comment>
<feature type="transmembrane region" description="Helical" evidence="6">
    <location>
        <begin position="35"/>
        <end position="62"/>
    </location>
</feature>
<feature type="transmembrane region" description="Helical" evidence="6">
    <location>
        <begin position="90"/>
        <end position="114"/>
    </location>
</feature>
<name>A0A834LLK8_RHOSS</name>